<reference evidence="3 4" key="1">
    <citation type="journal article" date="2022" name="Hortic Res">
        <title>The genome of Dioscorea zingiberensis sheds light on the biosynthesis, origin and evolution of the medicinally important diosgenin saponins.</title>
        <authorList>
            <person name="Li Y."/>
            <person name="Tan C."/>
            <person name="Li Z."/>
            <person name="Guo J."/>
            <person name="Li S."/>
            <person name="Chen X."/>
            <person name="Wang C."/>
            <person name="Dai X."/>
            <person name="Yang H."/>
            <person name="Song W."/>
            <person name="Hou L."/>
            <person name="Xu J."/>
            <person name="Tong Z."/>
            <person name="Xu A."/>
            <person name="Yuan X."/>
            <person name="Wang W."/>
            <person name="Yang Q."/>
            <person name="Chen L."/>
            <person name="Sun Z."/>
            <person name="Wang K."/>
            <person name="Pan B."/>
            <person name="Chen J."/>
            <person name="Bao Y."/>
            <person name="Liu F."/>
            <person name="Qi X."/>
            <person name="Gang D.R."/>
            <person name="Wen J."/>
            <person name="Li J."/>
        </authorList>
    </citation>
    <scope>NUCLEOTIDE SEQUENCE [LARGE SCALE GENOMIC DNA]</scope>
    <source>
        <strain evidence="3">Dzin_1.0</strain>
    </source>
</reference>
<dbReference type="PROSITE" id="PS51450">
    <property type="entry name" value="LRR"/>
    <property type="match status" value="1"/>
</dbReference>
<comment type="subcellular location">
    <subcellularLocation>
        <location evidence="1">Cell envelope</location>
    </subcellularLocation>
</comment>
<comment type="caution">
    <text evidence="3">The sequence shown here is derived from an EMBL/GenBank/DDBJ whole genome shotgun (WGS) entry which is preliminary data.</text>
</comment>
<keyword evidence="4" id="KW-1185">Reference proteome</keyword>
<evidence type="ECO:0000313" key="3">
    <source>
        <dbReference type="EMBL" id="KAJ0961704.1"/>
    </source>
</evidence>
<dbReference type="Proteomes" id="UP001085076">
    <property type="component" value="Unassembled WGS sequence"/>
</dbReference>
<accession>A0A9D5BVR8</accession>
<dbReference type="InterPro" id="IPR032675">
    <property type="entry name" value="LRR_dom_sf"/>
</dbReference>
<feature type="region of interest" description="Disordered" evidence="2">
    <location>
        <begin position="1"/>
        <end position="25"/>
    </location>
</feature>
<evidence type="ECO:0000313" key="4">
    <source>
        <dbReference type="Proteomes" id="UP001085076"/>
    </source>
</evidence>
<proteinExistence type="predicted"/>
<organism evidence="3 4">
    <name type="scientific">Dioscorea zingiberensis</name>
    <dbReference type="NCBI Taxonomy" id="325984"/>
    <lineage>
        <taxon>Eukaryota</taxon>
        <taxon>Viridiplantae</taxon>
        <taxon>Streptophyta</taxon>
        <taxon>Embryophyta</taxon>
        <taxon>Tracheophyta</taxon>
        <taxon>Spermatophyta</taxon>
        <taxon>Magnoliopsida</taxon>
        <taxon>Liliopsida</taxon>
        <taxon>Dioscoreales</taxon>
        <taxon>Dioscoreaceae</taxon>
        <taxon>Dioscorea</taxon>
    </lineage>
</organism>
<dbReference type="InterPro" id="IPR051848">
    <property type="entry name" value="PGIP"/>
</dbReference>
<dbReference type="SUPFAM" id="SSF52058">
    <property type="entry name" value="L domain-like"/>
    <property type="match status" value="1"/>
</dbReference>
<sequence>MSSQMLRRGTAAYTGSDREKRQPPAAYNKISRASCFARASPAARVPLPLVPKSLLPPPSSSLRLCYPREWTGVSCDVSLGQVLSLTISNTKNISGPIPDAIGDLPILSYIILHNLPFLTGPLPTSLSNLTLLKTLTITYTSLAGPLPPFITTFTQLYEFNLSHNHISGPLPAFPDAYSFIDLSHNYLSGSIPSSLFSGSITNPLLDISFNKLTGKIPRSLGKINFSWINMAHNKLTGDASFLFGVSKWTKLIDLSWNELEFNMASLRFSTFLENLDLSHNNISGSIPGQIARAEKLKTLNLSYNKLCGRIPSGGPLRKFHSLSYLHNSCLCGRPLALCRHH</sequence>
<protein>
    <submittedName>
        <fullName evidence="3">Uncharacterized protein</fullName>
    </submittedName>
</protein>
<dbReference type="PANTHER" id="PTHR48059">
    <property type="entry name" value="POLYGALACTURONASE INHIBITOR 1"/>
    <property type="match status" value="1"/>
</dbReference>
<dbReference type="InterPro" id="IPR001611">
    <property type="entry name" value="Leu-rich_rpt"/>
</dbReference>
<dbReference type="Gene3D" id="3.80.10.10">
    <property type="entry name" value="Ribonuclease Inhibitor"/>
    <property type="match status" value="1"/>
</dbReference>
<evidence type="ECO:0000256" key="1">
    <source>
        <dbReference type="ARBA" id="ARBA00004196"/>
    </source>
</evidence>
<dbReference type="PANTHER" id="PTHR48059:SF4">
    <property type="entry name" value="POLYGALACTURONASE INHIBITOR 1-RELATED"/>
    <property type="match status" value="1"/>
</dbReference>
<dbReference type="AlphaFoldDB" id="A0A9D5BVR8"/>
<name>A0A9D5BVR8_9LILI</name>
<dbReference type="Pfam" id="PF00560">
    <property type="entry name" value="LRR_1"/>
    <property type="match status" value="5"/>
</dbReference>
<dbReference type="OrthoDB" id="602571at2759"/>
<dbReference type="PRINTS" id="PR00019">
    <property type="entry name" value="LEURICHRPT"/>
</dbReference>
<dbReference type="EMBL" id="JAGGNH010000011">
    <property type="protein sequence ID" value="KAJ0961704.1"/>
    <property type="molecule type" value="Genomic_DNA"/>
</dbReference>
<gene>
    <name evidence="3" type="ORF">J5N97_000023</name>
</gene>
<evidence type="ECO:0000256" key="2">
    <source>
        <dbReference type="SAM" id="MobiDB-lite"/>
    </source>
</evidence>